<keyword evidence="3" id="KW-0309">Germination</keyword>
<evidence type="ECO:0000256" key="1">
    <source>
        <dbReference type="ARBA" id="ARBA00004635"/>
    </source>
</evidence>
<dbReference type="InterPro" id="IPR038501">
    <property type="entry name" value="Spore_GerAC_C_sf"/>
</dbReference>
<comment type="subcellular location">
    <subcellularLocation>
        <location evidence="1">Membrane</location>
        <topology evidence="1">Lipid-anchor</topology>
    </subcellularLocation>
</comment>
<sequence>MQRGRKLIIISLISCLFLTGCLETHILEELGIVTIYGFDQAEGEDKLKSTTVLFQFNPDVTDASQIIHSTGSTFRELRNNANKKSGYKIVSGQLRTILFGPKLSRAGIFPHIDTLQRDASISDMVFIAVSNQPTEQVLTASNYEQSPNIGTYIQRLIETSVRDERITSSTLHEFSKKFFTVGYDPLVPIIANHDNKAQLTGLAIFQDDHYVDELSIEDVFYVRLISDKFKQGQVDLKLPIEPFKNMMEDFEEPNSDQVIVVLDQLNNKTNVEITNPGGYDFKVDVDIQGRIVELTERIDLQNKEAIKKLEEHMSEEIKTNIERIIEKSKEVNSDFFGFGKEYVSRNGNNQMTKEEWRDIYPNINVTVNVTTKIRSYGIVE</sequence>
<organism evidence="10 11">
    <name type="scientific">Piscibacillus salipiscarius</name>
    <dbReference type="NCBI Taxonomy" id="299480"/>
    <lineage>
        <taxon>Bacteria</taxon>
        <taxon>Bacillati</taxon>
        <taxon>Bacillota</taxon>
        <taxon>Bacilli</taxon>
        <taxon>Bacillales</taxon>
        <taxon>Bacillaceae</taxon>
        <taxon>Piscibacillus</taxon>
    </lineage>
</organism>
<evidence type="ECO:0000256" key="2">
    <source>
        <dbReference type="ARBA" id="ARBA00007886"/>
    </source>
</evidence>
<dbReference type="Proteomes" id="UP001597452">
    <property type="component" value="Unassembled WGS sequence"/>
</dbReference>
<evidence type="ECO:0000256" key="5">
    <source>
        <dbReference type="ARBA" id="ARBA00023136"/>
    </source>
</evidence>
<evidence type="ECO:0000259" key="8">
    <source>
        <dbReference type="Pfam" id="PF05504"/>
    </source>
</evidence>
<keyword evidence="11" id="KW-1185">Reference proteome</keyword>
<proteinExistence type="inferred from homology"/>
<dbReference type="InterPro" id="IPR008844">
    <property type="entry name" value="Spore_GerAC-like"/>
</dbReference>
<dbReference type="NCBIfam" id="TIGR02887">
    <property type="entry name" value="spore_ger_x_C"/>
    <property type="match status" value="1"/>
</dbReference>
<dbReference type="PANTHER" id="PTHR35789:SF1">
    <property type="entry name" value="SPORE GERMINATION PROTEIN B3"/>
    <property type="match status" value="1"/>
</dbReference>
<comment type="caution">
    <text evidence="10">The sequence shown here is derived from an EMBL/GenBank/DDBJ whole genome shotgun (WGS) entry which is preliminary data.</text>
</comment>
<feature type="domain" description="Spore germination protein N-terminal" evidence="9">
    <location>
        <begin position="25"/>
        <end position="190"/>
    </location>
</feature>
<protein>
    <submittedName>
        <fullName evidence="10">Ger(X)C family spore germination protein</fullName>
    </submittedName>
</protein>
<evidence type="ECO:0000313" key="11">
    <source>
        <dbReference type="Proteomes" id="UP001597452"/>
    </source>
</evidence>
<evidence type="ECO:0000256" key="4">
    <source>
        <dbReference type="ARBA" id="ARBA00022729"/>
    </source>
</evidence>
<dbReference type="Gene3D" id="3.30.300.210">
    <property type="entry name" value="Nutrient germinant receptor protein C, domain 3"/>
    <property type="match status" value="1"/>
</dbReference>
<evidence type="ECO:0000313" key="10">
    <source>
        <dbReference type="EMBL" id="MFD2639316.1"/>
    </source>
</evidence>
<dbReference type="RefSeq" id="WP_377329181.1">
    <property type="nucleotide sequence ID" value="NZ_JBHUMZ010000023.1"/>
</dbReference>
<dbReference type="InterPro" id="IPR057336">
    <property type="entry name" value="GerAC_N"/>
</dbReference>
<evidence type="ECO:0000256" key="3">
    <source>
        <dbReference type="ARBA" id="ARBA00022544"/>
    </source>
</evidence>
<accession>A0ABW5QBG6</accession>
<evidence type="ECO:0000259" key="9">
    <source>
        <dbReference type="Pfam" id="PF25198"/>
    </source>
</evidence>
<reference evidence="11" key="1">
    <citation type="journal article" date="2019" name="Int. J. Syst. Evol. Microbiol.">
        <title>The Global Catalogue of Microorganisms (GCM) 10K type strain sequencing project: providing services to taxonomists for standard genome sequencing and annotation.</title>
        <authorList>
            <consortium name="The Broad Institute Genomics Platform"/>
            <consortium name="The Broad Institute Genome Sequencing Center for Infectious Disease"/>
            <person name="Wu L."/>
            <person name="Ma J."/>
        </authorList>
    </citation>
    <scope>NUCLEOTIDE SEQUENCE [LARGE SCALE GENOMIC DNA]</scope>
    <source>
        <strain evidence="11">TISTR 1571</strain>
    </source>
</reference>
<dbReference type="PROSITE" id="PS51257">
    <property type="entry name" value="PROKAR_LIPOPROTEIN"/>
    <property type="match status" value="1"/>
</dbReference>
<dbReference type="EMBL" id="JBHUMZ010000023">
    <property type="protein sequence ID" value="MFD2639316.1"/>
    <property type="molecule type" value="Genomic_DNA"/>
</dbReference>
<dbReference type="Pfam" id="PF25198">
    <property type="entry name" value="Spore_GerAC_N"/>
    <property type="match status" value="1"/>
</dbReference>
<keyword evidence="6" id="KW-0564">Palmitate</keyword>
<keyword evidence="5" id="KW-0472">Membrane</keyword>
<evidence type="ECO:0000256" key="7">
    <source>
        <dbReference type="ARBA" id="ARBA00023288"/>
    </source>
</evidence>
<keyword evidence="4" id="KW-0732">Signal</keyword>
<evidence type="ECO:0000256" key="6">
    <source>
        <dbReference type="ARBA" id="ARBA00023139"/>
    </source>
</evidence>
<dbReference type="Pfam" id="PF05504">
    <property type="entry name" value="Spore_GerAC"/>
    <property type="match status" value="1"/>
</dbReference>
<keyword evidence="7" id="KW-0449">Lipoprotein</keyword>
<comment type="similarity">
    <text evidence="2">Belongs to the GerABKC lipoprotein family.</text>
</comment>
<feature type="domain" description="Spore germination GerAC-like C-terminal" evidence="8">
    <location>
        <begin position="200"/>
        <end position="377"/>
    </location>
</feature>
<gene>
    <name evidence="10" type="ORF">ACFSW4_10595</name>
</gene>
<dbReference type="PANTHER" id="PTHR35789">
    <property type="entry name" value="SPORE GERMINATION PROTEIN B3"/>
    <property type="match status" value="1"/>
</dbReference>
<name>A0ABW5QBG6_9BACI</name>
<dbReference type="InterPro" id="IPR046953">
    <property type="entry name" value="Spore_GerAC-like_C"/>
</dbReference>